<evidence type="ECO:0000313" key="2">
    <source>
        <dbReference type="EMBL" id="CAB4687738.1"/>
    </source>
</evidence>
<dbReference type="InterPro" id="IPR029068">
    <property type="entry name" value="Glyas_Bleomycin-R_OHBP_Dase"/>
</dbReference>
<name>A0A6J6NSN2_9ZZZZ</name>
<organism evidence="2">
    <name type="scientific">freshwater metagenome</name>
    <dbReference type="NCBI Taxonomy" id="449393"/>
    <lineage>
        <taxon>unclassified sequences</taxon>
        <taxon>metagenomes</taxon>
        <taxon>ecological metagenomes</taxon>
    </lineage>
</organism>
<feature type="domain" description="VOC" evidence="1">
    <location>
        <begin position="17"/>
        <end position="128"/>
    </location>
</feature>
<dbReference type="AlphaFoldDB" id="A0A6J6NSN2"/>
<dbReference type="PANTHER" id="PTHR35908:SF1">
    <property type="entry name" value="CONSERVED PROTEIN"/>
    <property type="match status" value="1"/>
</dbReference>
<evidence type="ECO:0000259" key="1">
    <source>
        <dbReference type="PROSITE" id="PS51819"/>
    </source>
</evidence>
<dbReference type="Pfam" id="PF18029">
    <property type="entry name" value="Glyoxalase_6"/>
    <property type="match status" value="1"/>
</dbReference>
<proteinExistence type="predicted"/>
<dbReference type="EMBL" id="CAFAAQ010000039">
    <property type="protein sequence ID" value="CAB4801946.1"/>
    <property type="molecule type" value="Genomic_DNA"/>
</dbReference>
<dbReference type="InterPro" id="IPR041581">
    <property type="entry name" value="Glyoxalase_6"/>
</dbReference>
<dbReference type="InterPro" id="IPR037523">
    <property type="entry name" value="VOC_core"/>
</dbReference>
<dbReference type="SUPFAM" id="SSF54593">
    <property type="entry name" value="Glyoxalase/Bleomycin resistance protein/Dihydroxybiphenyl dioxygenase"/>
    <property type="match status" value="1"/>
</dbReference>
<sequence>MNDQDHTQDSGIGAVGWMRSVVIDAHDPVLLAQFWCNVLDVEIVESEADWVQLSPDPGGTFFAFQPSTAPRPEALVARPDIEVTDIDHARDRIIELGGSYVRTIQELKGDHHYVMADPEGNELCLVQPLPPELARPRWGDQAI</sequence>
<dbReference type="EMBL" id="CAEZXS010000013">
    <property type="protein sequence ID" value="CAB4687738.1"/>
    <property type="molecule type" value="Genomic_DNA"/>
</dbReference>
<evidence type="ECO:0000313" key="3">
    <source>
        <dbReference type="EMBL" id="CAB4801946.1"/>
    </source>
</evidence>
<protein>
    <submittedName>
        <fullName evidence="2">Unannotated protein</fullName>
    </submittedName>
</protein>
<dbReference type="PANTHER" id="PTHR35908">
    <property type="entry name" value="HYPOTHETICAL FUSION PROTEIN"/>
    <property type="match status" value="1"/>
</dbReference>
<dbReference type="PROSITE" id="PS51819">
    <property type="entry name" value="VOC"/>
    <property type="match status" value="1"/>
</dbReference>
<gene>
    <name evidence="2" type="ORF">UFOPK2582_00212</name>
    <name evidence="3" type="ORF">UFOPK3046_00617</name>
</gene>
<dbReference type="Gene3D" id="3.10.180.10">
    <property type="entry name" value="2,3-Dihydroxybiphenyl 1,2-Dioxygenase, domain 1"/>
    <property type="match status" value="1"/>
</dbReference>
<accession>A0A6J6NSN2</accession>
<reference evidence="2" key="1">
    <citation type="submission" date="2020-05" db="EMBL/GenBank/DDBJ databases">
        <authorList>
            <person name="Chiriac C."/>
            <person name="Salcher M."/>
            <person name="Ghai R."/>
            <person name="Kavagutti S V."/>
        </authorList>
    </citation>
    <scope>NUCLEOTIDE SEQUENCE</scope>
</reference>
<dbReference type="CDD" id="cd06587">
    <property type="entry name" value="VOC"/>
    <property type="match status" value="1"/>
</dbReference>